<evidence type="ECO:0000259" key="3">
    <source>
        <dbReference type="Pfam" id="PF23247"/>
    </source>
</evidence>
<gene>
    <name evidence="4" type="ORF">EZV62_006758</name>
</gene>
<dbReference type="InterPro" id="IPR050905">
    <property type="entry name" value="Plant_NBS-LRR"/>
</dbReference>
<dbReference type="AlphaFoldDB" id="A0A5C7I7D6"/>
<protein>
    <recommendedName>
        <fullName evidence="3">Disease resistance protein At4g27190-like leucine-rich repeats domain-containing protein</fullName>
    </recommendedName>
</protein>
<dbReference type="PANTHER" id="PTHR33463">
    <property type="entry name" value="NB-ARC DOMAIN-CONTAINING PROTEIN-RELATED"/>
    <property type="match status" value="1"/>
</dbReference>
<evidence type="ECO:0000313" key="5">
    <source>
        <dbReference type="Proteomes" id="UP000323000"/>
    </source>
</evidence>
<dbReference type="Proteomes" id="UP000323000">
    <property type="component" value="Chromosome 3"/>
</dbReference>
<feature type="region of interest" description="Disordered" evidence="2">
    <location>
        <begin position="426"/>
        <end position="455"/>
    </location>
</feature>
<name>A0A5C7I7D6_9ROSI</name>
<dbReference type="EMBL" id="VAHF01000003">
    <property type="protein sequence ID" value="TXG65483.1"/>
    <property type="molecule type" value="Genomic_DNA"/>
</dbReference>
<dbReference type="OrthoDB" id="1698633at2759"/>
<dbReference type="InterPro" id="IPR057135">
    <property type="entry name" value="At4g27190-like_LRR"/>
</dbReference>
<sequence>MDIGRMDNLKMIWHNQLDGDSFRKLKSLQVYRCQKLLTLFPSNICGRVLSLESLDVNSCESLEGIFDLQGIISEERNSIAATQSRELCFSNLQESEVYRCQSLKYLFAASNNVANDDYSPKFLFPKLTSLDLHELREFRSFYPGRHTVEGSVLKMLKLSDCFIHDTDEEGQTQMQQPFFFVEQAFPCLEGLRLLGKNIMMMWQGQVPESLFVKLKILEVRDDDSTNLPLCIIQRFQNLETLSLVFSSYKEIFSNGEDQTRVAAPTKIKTLYLSQLDDLKYMWKQNFKLDLILQNLEALNIWGCNSLINVMPPSASFQNLTVMEVEGCSSLINIGTSSAAKSLVQLTQMRIEKCKKITEVVGNHGDVTEDEIIFPKLKSLSLLDLPSLTSFCSWNNDSEDYDLEDRSDSSESLEMLKEDNELNKATQQLDDEANVQSSIKDCEGSSSRHLERGDPV</sequence>
<accession>A0A5C7I7D6</accession>
<dbReference type="SUPFAM" id="SSF52047">
    <property type="entry name" value="RNI-like"/>
    <property type="match status" value="1"/>
</dbReference>
<evidence type="ECO:0000313" key="4">
    <source>
        <dbReference type="EMBL" id="TXG65483.1"/>
    </source>
</evidence>
<feature type="compositionally biased region" description="Basic and acidic residues" evidence="2">
    <location>
        <begin position="439"/>
        <end position="455"/>
    </location>
</feature>
<evidence type="ECO:0000256" key="2">
    <source>
        <dbReference type="SAM" id="MobiDB-lite"/>
    </source>
</evidence>
<dbReference type="PANTHER" id="PTHR33463:SF136">
    <property type="entry name" value="NB-ARC DOMAIN-CONTAINING PROTEIN"/>
    <property type="match status" value="1"/>
</dbReference>
<keyword evidence="1" id="KW-0611">Plant defense</keyword>
<dbReference type="Gene3D" id="3.80.10.10">
    <property type="entry name" value="Ribonuclease Inhibitor"/>
    <property type="match status" value="2"/>
</dbReference>
<feature type="domain" description="Disease resistance protein At4g27190-like leucine-rich repeats" evidence="3">
    <location>
        <begin position="190"/>
        <end position="313"/>
    </location>
</feature>
<feature type="domain" description="Disease resistance protein At4g27190-like leucine-rich repeats" evidence="3">
    <location>
        <begin position="315"/>
        <end position="398"/>
    </location>
</feature>
<feature type="compositionally biased region" description="Polar residues" evidence="2">
    <location>
        <begin position="426"/>
        <end position="438"/>
    </location>
</feature>
<dbReference type="InterPro" id="IPR032675">
    <property type="entry name" value="LRR_dom_sf"/>
</dbReference>
<keyword evidence="5" id="KW-1185">Reference proteome</keyword>
<proteinExistence type="predicted"/>
<organism evidence="4 5">
    <name type="scientific">Acer yangbiense</name>
    <dbReference type="NCBI Taxonomy" id="1000413"/>
    <lineage>
        <taxon>Eukaryota</taxon>
        <taxon>Viridiplantae</taxon>
        <taxon>Streptophyta</taxon>
        <taxon>Embryophyta</taxon>
        <taxon>Tracheophyta</taxon>
        <taxon>Spermatophyta</taxon>
        <taxon>Magnoliopsida</taxon>
        <taxon>eudicotyledons</taxon>
        <taxon>Gunneridae</taxon>
        <taxon>Pentapetalae</taxon>
        <taxon>rosids</taxon>
        <taxon>malvids</taxon>
        <taxon>Sapindales</taxon>
        <taxon>Sapindaceae</taxon>
        <taxon>Hippocastanoideae</taxon>
        <taxon>Acereae</taxon>
        <taxon>Acer</taxon>
    </lineage>
</organism>
<comment type="caution">
    <text evidence="4">The sequence shown here is derived from an EMBL/GenBank/DDBJ whole genome shotgun (WGS) entry which is preliminary data.</text>
</comment>
<reference evidence="5" key="1">
    <citation type="journal article" date="2019" name="Gigascience">
        <title>De novo genome assembly of the endangered Acer yangbiense, a plant species with extremely small populations endemic to Yunnan Province, China.</title>
        <authorList>
            <person name="Yang J."/>
            <person name="Wariss H.M."/>
            <person name="Tao L."/>
            <person name="Zhang R."/>
            <person name="Yun Q."/>
            <person name="Hollingsworth P."/>
            <person name="Dao Z."/>
            <person name="Luo G."/>
            <person name="Guo H."/>
            <person name="Ma Y."/>
            <person name="Sun W."/>
        </authorList>
    </citation>
    <scope>NUCLEOTIDE SEQUENCE [LARGE SCALE GENOMIC DNA]</scope>
    <source>
        <strain evidence="5">cv. Malutang</strain>
    </source>
</reference>
<feature type="domain" description="Disease resistance protein At4g27190-like leucine-rich repeats" evidence="3">
    <location>
        <begin position="5"/>
        <end position="75"/>
    </location>
</feature>
<dbReference type="Pfam" id="PF23247">
    <property type="entry name" value="LRR_RPS2"/>
    <property type="match status" value="3"/>
</dbReference>
<evidence type="ECO:0000256" key="1">
    <source>
        <dbReference type="ARBA" id="ARBA00022821"/>
    </source>
</evidence>